<dbReference type="EMBL" id="CP066007">
    <property type="protein sequence ID" value="QQB45343.1"/>
    <property type="molecule type" value="Genomic_DNA"/>
</dbReference>
<name>A0A7T4BN73_9CORY</name>
<organism evidence="1 3">
    <name type="scientific">Corynebacterium glucuronolyticum</name>
    <dbReference type="NCBI Taxonomy" id="39791"/>
    <lineage>
        <taxon>Bacteria</taxon>
        <taxon>Bacillati</taxon>
        <taxon>Actinomycetota</taxon>
        <taxon>Actinomycetes</taxon>
        <taxon>Mycobacteriales</taxon>
        <taxon>Corynebacteriaceae</taxon>
        <taxon>Corynebacterium</taxon>
    </lineage>
</organism>
<dbReference type="Proteomes" id="UP000596145">
    <property type="component" value="Chromosome"/>
</dbReference>
<accession>A0A7T4BN73</accession>
<proteinExistence type="predicted"/>
<sequence>MTLSALTLAKRIHKQYEIKAQCQTAFYSRRHWEDIGDVCQQEFLDVAKAILDGETSLNGHPIPAWAIALNK</sequence>
<evidence type="ECO:0000313" key="2">
    <source>
        <dbReference type="EMBL" id="QQB47594.1"/>
    </source>
</evidence>
<gene>
    <name evidence="2" type="ORF">I6I10_06925</name>
    <name evidence="1" type="ORF">I6I10_07300</name>
</gene>
<dbReference type="EMBL" id="CP066007">
    <property type="protein sequence ID" value="QQB47594.1"/>
    <property type="molecule type" value="Genomic_DNA"/>
</dbReference>
<protein>
    <submittedName>
        <fullName evidence="1">Uncharacterized protein</fullName>
    </submittedName>
</protein>
<evidence type="ECO:0000313" key="1">
    <source>
        <dbReference type="EMBL" id="QQB45343.1"/>
    </source>
</evidence>
<dbReference type="RefSeq" id="WP_143336923.1">
    <property type="nucleotide sequence ID" value="NZ_CP066007.1"/>
</dbReference>
<dbReference type="GeneID" id="92760526"/>
<dbReference type="AlphaFoldDB" id="A0A7T4BN73"/>
<reference evidence="1 3" key="1">
    <citation type="submission" date="2020-12" db="EMBL/GenBank/DDBJ databases">
        <title>FDA dAtabase for Regulatory Grade micrObial Sequences (FDA-ARGOS): Supporting development and validation of Infectious Disease Dx tests.</title>
        <authorList>
            <person name="Sproer C."/>
            <person name="Gronow S."/>
            <person name="Severitt S."/>
            <person name="Schroder I."/>
            <person name="Tallon L."/>
            <person name="Sadzewicz L."/>
            <person name="Zhao X."/>
            <person name="Boylan J."/>
            <person name="Ott S."/>
            <person name="Bowen H."/>
            <person name="Vavikolanu K."/>
            <person name="Mehta A."/>
            <person name="Aluvathingal J."/>
            <person name="Nadendla S."/>
            <person name="Lowell S."/>
            <person name="Myers T."/>
            <person name="Yan Y."/>
            <person name="Sichtig H."/>
        </authorList>
    </citation>
    <scope>NUCLEOTIDE SEQUENCE [LARGE SCALE GENOMIC DNA]</scope>
    <source>
        <strain evidence="1 3">FDAARGOS_1053</strain>
    </source>
</reference>
<evidence type="ECO:0000313" key="3">
    <source>
        <dbReference type="Proteomes" id="UP000596145"/>
    </source>
</evidence>